<dbReference type="PROSITE" id="PS51746">
    <property type="entry name" value="PPM_2"/>
    <property type="match status" value="1"/>
</dbReference>
<dbReference type="InterPro" id="IPR036457">
    <property type="entry name" value="PPM-type-like_dom_sf"/>
</dbReference>
<dbReference type="Gene3D" id="3.60.40.10">
    <property type="entry name" value="PPM-type phosphatase domain"/>
    <property type="match status" value="1"/>
</dbReference>
<protein>
    <submittedName>
        <fullName evidence="2">Serine/threonine protein phosphatase</fullName>
    </submittedName>
</protein>
<dbReference type="Pfam" id="PF13672">
    <property type="entry name" value="PP2C_2"/>
    <property type="match status" value="1"/>
</dbReference>
<comment type="caution">
    <text evidence="2">The sequence shown here is derived from an EMBL/GenBank/DDBJ whole genome shotgun (WGS) entry which is preliminary data.</text>
</comment>
<dbReference type="OrthoDB" id="9801841at2"/>
<feature type="domain" description="PPM-type phosphatase" evidence="1">
    <location>
        <begin position="8"/>
        <end position="250"/>
    </location>
</feature>
<gene>
    <name evidence="2" type="ORF">THFILI_09110</name>
</gene>
<dbReference type="PATRIC" id="fig|276.5.peg.1573"/>
<dbReference type="SMART" id="SM00331">
    <property type="entry name" value="PP2C_SIG"/>
    <property type="match status" value="1"/>
</dbReference>
<evidence type="ECO:0000259" key="1">
    <source>
        <dbReference type="PROSITE" id="PS51746"/>
    </source>
</evidence>
<keyword evidence="3" id="KW-1185">Reference proteome</keyword>
<dbReference type="GO" id="GO:0004722">
    <property type="term" value="F:protein serine/threonine phosphatase activity"/>
    <property type="evidence" value="ECO:0007669"/>
    <property type="project" value="InterPro"/>
</dbReference>
<dbReference type="STRING" id="276.THFILI_09110"/>
<dbReference type="Proteomes" id="UP000030364">
    <property type="component" value="Unassembled WGS sequence"/>
</dbReference>
<organism evidence="2 3">
    <name type="scientific">Thermus filiformis</name>
    <dbReference type="NCBI Taxonomy" id="276"/>
    <lineage>
        <taxon>Bacteria</taxon>
        <taxon>Thermotogati</taxon>
        <taxon>Deinococcota</taxon>
        <taxon>Deinococci</taxon>
        <taxon>Thermales</taxon>
        <taxon>Thermaceae</taxon>
        <taxon>Thermus</taxon>
    </lineage>
</organism>
<evidence type="ECO:0000313" key="3">
    <source>
        <dbReference type="Proteomes" id="UP000030364"/>
    </source>
</evidence>
<reference evidence="2 3" key="1">
    <citation type="journal article" date="2015" name="Genome Announc.">
        <title>Draft Genome Sequence of the Thermophile Thermus filiformis ATCC 43280, Producer of Carotenoid-(Di)glucoside-Branched Fatty Acid (Di)esters and Source of Hyperthermostable Enzymes of Biotechnological Interest.</title>
        <authorList>
            <person name="Mandelli F."/>
            <person name="Oliveira Ramires B."/>
            <person name="Couger M.B."/>
            <person name="Paixao D.A."/>
            <person name="Camilo C.M."/>
            <person name="Polikarpov I."/>
            <person name="Prade R."/>
            <person name="Riano-Pachon D.M."/>
            <person name="Squina F.M."/>
        </authorList>
    </citation>
    <scope>NUCLEOTIDE SEQUENCE [LARGE SCALE GENOMIC DNA]</scope>
    <source>
        <strain evidence="2 3">ATCC 43280</strain>
    </source>
</reference>
<proteinExistence type="predicted"/>
<sequence length="252" mass="27758">MRLVPRFTVAAISYLGRRANNEDFHRAMAFRLPAGHLLFLAVADGMGGQEAGEWASKVAIEALTEAVRAYVDQANGGRRVVGLPEVLERAFALAQRRVLKEGEKPGRKGMGTTLTALLLADWSREGVVAHIGDSRAYRLTREGVRRITQDHSWVAEQVRMGLLSPQEAERHPFRNLLTRAIGLEEAKADLYPLRLLPGEGVLLTTDGLYTLVPEEEWRFGRDLQADLEALAALALRRGGGDNLTAVAVREEA</sequence>
<dbReference type="PANTHER" id="PTHR13832">
    <property type="entry name" value="PROTEIN PHOSPHATASE 2C"/>
    <property type="match status" value="1"/>
</dbReference>
<dbReference type="SMART" id="SM00332">
    <property type="entry name" value="PP2Cc"/>
    <property type="match status" value="1"/>
</dbReference>
<dbReference type="CDD" id="cd00143">
    <property type="entry name" value="PP2Cc"/>
    <property type="match status" value="1"/>
</dbReference>
<dbReference type="PANTHER" id="PTHR13832:SF827">
    <property type="entry name" value="PROTEIN PHOSPHATASE 1L"/>
    <property type="match status" value="1"/>
</dbReference>
<dbReference type="InterPro" id="IPR001932">
    <property type="entry name" value="PPM-type_phosphatase-like_dom"/>
</dbReference>
<name>A0A0A2WSA9_THEFI</name>
<dbReference type="AlphaFoldDB" id="A0A0A2WSA9"/>
<accession>A0A0A2WSA9</accession>
<dbReference type="SUPFAM" id="SSF81606">
    <property type="entry name" value="PP2C-like"/>
    <property type="match status" value="1"/>
</dbReference>
<dbReference type="InterPro" id="IPR015655">
    <property type="entry name" value="PP2C"/>
</dbReference>
<evidence type="ECO:0000313" key="2">
    <source>
        <dbReference type="EMBL" id="KGQ21637.1"/>
    </source>
</evidence>
<dbReference type="EMBL" id="JPSL02000040">
    <property type="protein sequence ID" value="KGQ21637.1"/>
    <property type="molecule type" value="Genomic_DNA"/>
</dbReference>
<dbReference type="RefSeq" id="WP_038065250.1">
    <property type="nucleotide sequence ID" value="NZ_JPSL02000040.1"/>
</dbReference>